<proteinExistence type="inferred from homology"/>
<protein>
    <recommendedName>
        <fullName evidence="6">SGNH hydrolase-type esterase domain-containing protein</fullName>
    </recommendedName>
</protein>
<evidence type="ECO:0000313" key="5">
    <source>
        <dbReference type="Proteomes" id="UP001141552"/>
    </source>
</evidence>
<dbReference type="Gene3D" id="3.40.50.1110">
    <property type="entry name" value="SGNH hydrolase"/>
    <property type="match status" value="2"/>
</dbReference>
<comment type="caution">
    <text evidence="4">The sequence shown here is derived from an EMBL/GenBank/DDBJ whole genome shotgun (WGS) entry which is preliminary data.</text>
</comment>
<evidence type="ECO:0008006" key="6">
    <source>
        <dbReference type="Google" id="ProtNLM"/>
    </source>
</evidence>
<dbReference type="AlphaFoldDB" id="A0A9Q0JGD0"/>
<dbReference type="InterPro" id="IPR051058">
    <property type="entry name" value="GDSL_Est/Lipase"/>
</dbReference>
<evidence type="ECO:0000256" key="3">
    <source>
        <dbReference type="ARBA" id="ARBA00022963"/>
    </source>
</evidence>
<name>A0A9Q0JGD0_9ROSI</name>
<dbReference type="InterPro" id="IPR036514">
    <property type="entry name" value="SGNH_hydro_sf"/>
</dbReference>
<dbReference type="InterPro" id="IPR001087">
    <property type="entry name" value="GDSL"/>
</dbReference>
<dbReference type="Proteomes" id="UP001141552">
    <property type="component" value="Unassembled WGS sequence"/>
</dbReference>
<sequence>MFNKHPKLEIISLGEQIDRFRRLRADIKAELGEEETKKLLSKAVFIFSVGGNDFFAYLKSGGLAGNGTLDFLLDLTSYYGNYLLNLYDMDARKFGIVGLPPVGSCPYIHAHLSFGEEIFLNFMVEVFSLTIDQRLWDLRPIMPGMKYSLGNTYAIFNDVVNNPSSNFSDVRTACWNGEPGWTEGGQTCKNWKGTICSHRDEYLFFDGIHPTQKAAGLAAEALYSGRGTYVRPINFRDLASSGTDPTQKAAAEFVLQDQHEGILRYKEKKYRTRNYLAGIIFFSSMEKIRNSCTSLLLLLGFCMLPIILAQSNSRPIPAIFIFGDSFSDVGTNNYLDGAKARADFRYNGIDYPKSIPTGRFSNGYNIADQIAMLFGYKQSPPPFLYLVNQTNFQTSIAQGVNFASAGAGILDETGEEWGNVVTLRQQIQQFQWVRDNITEAYPAEEATKIISESLYIFYIGSNDLLDHKRTNSSLSKEQLMAKIQFTYYNHLKNLYSMGARKFAVSGTPPIGCCPFARALKKKEGGGDGCYGELNDFALAFRSTLESLLQKLSIEIPNMLYSLGNAYSMGEAVFRNYPDYGNLMLIN</sequence>
<accession>A0A9Q0JGD0</accession>
<keyword evidence="2" id="KW-0378">Hydrolase</keyword>
<dbReference type="OrthoDB" id="1600564at2759"/>
<dbReference type="GO" id="GO:0016788">
    <property type="term" value="F:hydrolase activity, acting on ester bonds"/>
    <property type="evidence" value="ECO:0007669"/>
    <property type="project" value="InterPro"/>
</dbReference>
<dbReference type="EMBL" id="JAKUCV010002721">
    <property type="protein sequence ID" value="KAJ4841606.1"/>
    <property type="molecule type" value="Genomic_DNA"/>
</dbReference>
<evidence type="ECO:0000256" key="1">
    <source>
        <dbReference type="ARBA" id="ARBA00008668"/>
    </source>
</evidence>
<organism evidence="4 5">
    <name type="scientific">Turnera subulata</name>
    <dbReference type="NCBI Taxonomy" id="218843"/>
    <lineage>
        <taxon>Eukaryota</taxon>
        <taxon>Viridiplantae</taxon>
        <taxon>Streptophyta</taxon>
        <taxon>Embryophyta</taxon>
        <taxon>Tracheophyta</taxon>
        <taxon>Spermatophyta</taxon>
        <taxon>Magnoliopsida</taxon>
        <taxon>eudicotyledons</taxon>
        <taxon>Gunneridae</taxon>
        <taxon>Pentapetalae</taxon>
        <taxon>rosids</taxon>
        <taxon>fabids</taxon>
        <taxon>Malpighiales</taxon>
        <taxon>Passifloraceae</taxon>
        <taxon>Turnera</taxon>
    </lineage>
</organism>
<dbReference type="Pfam" id="PF00657">
    <property type="entry name" value="Lipase_GDSL"/>
    <property type="match status" value="2"/>
</dbReference>
<dbReference type="GO" id="GO:0016042">
    <property type="term" value="P:lipid catabolic process"/>
    <property type="evidence" value="ECO:0007669"/>
    <property type="project" value="UniProtKB-KW"/>
</dbReference>
<reference evidence="4" key="2">
    <citation type="journal article" date="2023" name="Plants (Basel)">
        <title>Annotation of the Turnera subulata (Passifloraceae) Draft Genome Reveals the S-Locus Evolved after the Divergence of Turneroideae from Passifloroideae in a Stepwise Manner.</title>
        <authorList>
            <person name="Henning P.M."/>
            <person name="Roalson E.H."/>
            <person name="Mir W."/>
            <person name="McCubbin A.G."/>
            <person name="Shore J.S."/>
        </authorList>
    </citation>
    <scope>NUCLEOTIDE SEQUENCE</scope>
    <source>
        <strain evidence="4">F60SS</strain>
    </source>
</reference>
<evidence type="ECO:0000256" key="2">
    <source>
        <dbReference type="ARBA" id="ARBA00022801"/>
    </source>
</evidence>
<keyword evidence="5" id="KW-1185">Reference proteome</keyword>
<reference evidence="4" key="1">
    <citation type="submission" date="2022-02" db="EMBL/GenBank/DDBJ databases">
        <authorList>
            <person name="Henning P.M."/>
            <person name="McCubbin A.G."/>
            <person name="Shore J.S."/>
        </authorList>
    </citation>
    <scope>NUCLEOTIDE SEQUENCE</scope>
    <source>
        <strain evidence="4">F60SS</strain>
        <tissue evidence="4">Leaves</tissue>
    </source>
</reference>
<comment type="similarity">
    <text evidence="1">Belongs to the 'GDSL' lipolytic enzyme family.</text>
</comment>
<gene>
    <name evidence="4" type="ORF">Tsubulata_004883</name>
</gene>
<dbReference type="PANTHER" id="PTHR45648">
    <property type="entry name" value="GDSL LIPASE/ACYLHYDROLASE FAMILY PROTEIN (AFU_ORTHOLOGUE AFUA_4G14700)"/>
    <property type="match status" value="1"/>
</dbReference>
<keyword evidence="3" id="KW-0442">Lipid degradation</keyword>
<keyword evidence="3" id="KW-0443">Lipid metabolism</keyword>
<evidence type="ECO:0000313" key="4">
    <source>
        <dbReference type="EMBL" id="KAJ4841606.1"/>
    </source>
</evidence>
<dbReference type="PANTHER" id="PTHR45648:SF180">
    <property type="entry name" value="OS04G0561800 PROTEIN"/>
    <property type="match status" value="1"/>
</dbReference>